<dbReference type="Proteomes" id="UP000791440">
    <property type="component" value="Unassembled WGS sequence"/>
</dbReference>
<reference evidence="2" key="1">
    <citation type="journal article" date="2016" name="Insect Biochem. Mol. Biol.">
        <title>Multifaceted biological insights from a draft genome sequence of the tobacco hornworm moth, Manduca sexta.</title>
        <authorList>
            <person name="Kanost M.R."/>
            <person name="Arrese E.L."/>
            <person name="Cao X."/>
            <person name="Chen Y.R."/>
            <person name="Chellapilla S."/>
            <person name="Goldsmith M.R."/>
            <person name="Grosse-Wilde E."/>
            <person name="Heckel D.G."/>
            <person name="Herndon N."/>
            <person name="Jiang H."/>
            <person name="Papanicolaou A."/>
            <person name="Qu J."/>
            <person name="Soulages J.L."/>
            <person name="Vogel H."/>
            <person name="Walters J."/>
            <person name="Waterhouse R.M."/>
            <person name="Ahn S.J."/>
            <person name="Almeida F.C."/>
            <person name="An C."/>
            <person name="Aqrawi P."/>
            <person name="Bretschneider A."/>
            <person name="Bryant W.B."/>
            <person name="Bucks S."/>
            <person name="Chao H."/>
            <person name="Chevignon G."/>
            <person name="Christen J.M."/>
            <person name="Clarke D.F."/>
            <person name="Dittmer N.T."/>
            <person name="Ferguson L.C.F."/>
            <person name="Garavelou S."/>
            <person name="Gordon K.H.J."/>
            <person name="Gunaratna R.T."/>
            <person name="Han Y."/>
            <person name="Hauser F."/>
            <person name="He Y."/>
            <person name="Heidel-Fischer H."/>
            <person name="Hirsh A."/>
            <person name="Hu Y."/>
            <person name="Jiang H."/>
            <person name="Kalra D."/>
            <person name="Klinner C."/>
            <person name="Konig C."/>
            <person name="Kovar C."/>
            <person name="Kroll A.R."/>
            <person name="Kuwar S.S."/>
            <person name="Lee S.L."/>
            <person name="Lehman R."/>
            <person name="Li K."/>
            <person name="Li Z."/>
            <person name="Liang H."/>
            <person name="Lovelace S."/>
            <person name="Lu Z."/>
            <person name="Mansfield J.H."/>
            <person name="McCulloch K.J."/>
            <person name="Mathew T."/>
            <person name="Morton B."/>
            <person name="Muzny D.M."/>
            <person name="Neunemann D."/>
            <person name="Ongeri F."/>
            <person name="Pauchet Y."/>
            <person name="Pu L.L."/>
            <person name="Pyrousis I."/>
            <person name="Rao X.J."/>
            <person name="Redding A."/>
            <person name="Roesel C."/>
            <person name="Sanchez-Gracia A."/>
            <person name="Schaack S."/>
            <person name="Shukla A."/>
            <person name="Tetreau G."/>
            <person name="Wang Y."/>
            <person name="Xiong G.H."/>
            <person name="Traut W."/>
            <person name="Walsh T.K."/>
            <person name="Worley K.C."/>
            <person name="Wu D."/>
            <person name="Wu W."/>
            <person name="Wu Y.Q."/>
            <person name="Zhang X."/>
            <person name="Zou Z."/>
            <person name="Zucker H."/>
            <person name="Briscoe A.D."/>
            <person name="Burmester T."/>
            <person name="Clem R.J."/>
            <person name="Feyereisen R."/>
            <person name="Grimmelikhuijzen C.J.P."/>
            <person name="Hamodrakas S.J."/>
            <person name="Hansson B.S."/>
            <person name="Huguet E."/>
            <person name="Jermiin L.S."/>
            <person name="Lan Q."/>
            <person name="Lehman H.K."/>
            <person name="Lorenzen M."/>
            <person name="Merzendorfer H."/>
            <person name="Michalopoulos I."/>
            <person name="Morton D.B."/>
            <person name="Muthukrishnan S."/>
            <person name="Oakeshott J.G."/>
            <person name="Palmer W."/>
            <person name="Park Y."/>
            <person name="Passarelli A.L."/>
            <person name="Rozas J."/>
            <person name="Schwartz L.M."/>
            <person name="Smith W."/>
            <person name="Southgate A."/>
            <person name="Vilcinskas A."/>
            <person name="Vogt R."/>
            <person name="Wang P."/>
            <person name="Werren J."/>
            <person name="Yu X.Q."/>
            <person name="Zhou J.J."/>
            <person name="Brown S.J."/>
            <person name="Scherer S.E."/>
            <person name="Richards S."/>
            <person name="Blissard G.W."/>
        </authorList>
    </citation>
    <scope>NUCLEOTIDE SEQUENCE</scope>
</reference>
<dbReference type="EMBL" id="JH668522">
    <property type="protein sequence ID" value="KAG6456757.1"/>
    <property type="molecule type" value="Genomic_DNA"/>
</dbReference>
<sequence>MCRAPRRSLLLSSVVQPSAAPSGPRHSPGARGPQRRRADRRAPTRLPDYSDTAVHHRIQFE</sequence>
<proteinExistence type="predicted"/>
<gene>
    <name evidence="2" type="ORF">O3G_MSEX009931</name>
</gene>
<evidence type="ECO:0000256" key="1">
    <source>
        <dbReference type="SAM" id="MobiDB-lite"/>
    </source>
</evidence>
<comment type="caution">
    <text evidence="2">The sequence shown here is derived from an EMBL/GenBank/DDBJ whole genome shotgun (WGS) entry which is preliminary data.</text>
</comment>
<reference evidence="2" key="2">
    <citation type="submission" date="2020-12" db="EMBL/GenBank/DDBJ databases">
        <authorList>
            <person name="Kanost M."/>
        </authorList>
    </citation>
    <scope>NUCLEOTIDE SEQUENCE</scope>
</reference>
<name>A0A922CSH6_MANSE</name>
<organism evidence="2 3">
    <name type="scientific">Manduca sexta</name>
    <name type="common">Tobacco hawkmoth</name>
    <name type="synonym">Tobacco hornworm</name>
    <dbReference type="NCBI Taxonomy" id="7130"/>
    <lineage>
        <taxon>Eukaryota</taxon>
        <taxon>Metazoa</taxon>
        <taxon>Ecdysozoa</taxon>
        <taxon>Arthropoda</taxon>
        <taxon>Hexapoda</taxon>
        <taxon>Insecta</taxon>
        <taxon>Pterygota</taxon>
        <taxon>Neoptera</taxon>
        <taxon>Endopterygota</taxon>
        <taxon>Lepidoptera</taxon>
        <taxon>Glossata</taxon>
        <taxon>Ditrysia</taxon>
        <taxon>Bombycoidea</taxon>
        <taxon>Sphingidae</taxon>
        <taxon>Sphinginae</taxon>
        <taxon>Sphingini</taxon>
        <taxon>Manduca</taxon>
    </lineage>
</organism>
<dbReference type="AlphaFoldDB" id="A0A922CSH6"/>
<accession>A0A922CSH6</accession>
<evidence type="ECO:0000313" key="3">
    <source>
        <dbReference type="Proteomes" id="UP000791440"/>
    </source>
</evidence>
<evidence type="ECO:0000313" key="2">
    <source>
        <dbReference type="EMBL" id="KAG6456757.1"/>
    </source>
</evidence>
<keyword evidence="3" id="KW-1185">Reference proteome</keyword>
<protein>
    <submittedName>
        <fullName evidence="2">Uncharacterized protein</fullName>
    </submittedName>
</protein>
<feature type="region of interest" description="Disordered" evidence="1">
    <location>
        <begin position="1"/>
        <end position="61"/>
    </location>
</feature>